<keyword evidence="2" id="KW-0812">Transmembrane</keyword>
<protein>
    <submittedName>
        <fullName evidence="3">Uncharacterized protein</fullName>
    </submittedName>
</protein>
<evidence type="ECO:0000256" key="1">
    <source>
        <dbReference type="SAM" id="MobiDB-lite"/>
    </source>
</evidence>
<dbReference type="AlphaFoldDB" id="A0A7J6SJ20"/>
<keyword evidence="2" id="KW-1133">Transmembrane helix</keyword>
<evidence type="ECO:0000313" key="3">
    <source>
        <dbReference type="EMBL" id="KAF4732715.1"/>
    </source>
</evidence>
<feature type="transmembrane region" description="Helical" evidence="2">
    <location>
        <begin position="7"/>
        <end position="27"/>
    </location>
</feature>
<keyword evidence="2" id="KW-0472">Membrane</keyword>
<evidence type="ECO:0000256" key="2">
    <source>
        <dbReference type="SAM" id="Phobius"/>
    </source>
</evidence>
<keyword evidence="4" id="KW-1185">Reference proteome</keyword>
<evidence type="ECO:0000313" key="4">
    <source>
        <dbReference type="Proteomes" id="UP000553632"/>
    </source>
</evidence>
<comment type="caution">
    <text evidence="3">The sequence shown here is derived from an EMBL/GenBank/DDBJ whole genome shotgun (WGS) entry which is preliminary data.</text>
</comment>
<reference evidence="3 4" key="1">
    <citation type="submission" date="2020-04" db="EMBL/GenBank/DDBJ databases">
        <title>Perkinsus olseni comparative genomics.</title>
        <authorList>
            <person name="Bogema D.R."/>
        </authorList>
    </citation>
    <scope>NUCLEOTIDE SEQUENCE [LARGE SCALE GENOMIC DNA]</scope>
    <source>
        <strain evidence="3 4">ATCC PRA-207</strain>
    </source>
</reference>
<gene>
    <name evidence="3" type="ORF">FOZ63_027427</name>
</gene>
<name>A0A7J6SJ20_PEROL</name>
<accession>A0A7J6SJ20</accession>
<dbReference type="Proteomes" id="UP000553632">
    <property type="component" value="Unassembled WGS sequence"/>
</dbReference>
<dbReference type="EMBL" id="JABANO010017876">
    <property type="protein sequence ID" value="KAF4732715.1"/>
    <property type="molecule type" value="Genomic_DNA"/>
</dbReference>
<proteinExistence type="predicted"/>
<organism evidence="3 4">
    <name type="scientific">Perkinsus olseni</name>
    <name type="common">Perkinsus atlanticus</name>
    <dbReference type="NCBI Taxonomy" id="32597"/>
    <lineage>
        <taxon>Eukaryota</taxon>
        <taxon>Sar</taxon>
        <taxon>Alveolata</taxon>
        <taxon>Perkinsozoa</taxon>
        <taxon>Perkinsea</taxon>
        <taxon>Perkinsida</taxon>
        <taxon>Perkinsidae</taxon>
        <taxon>Perkinsus</taxon>
    </lineage>
</organism>
<sequence length="382" mass="43106">MEYEVYFGCNLVGTIAVVLIFFYTYYWSNTVVRMWSDAVLEELQRQQQCYTLFFKERRRVGLEDDHHELLQDRLHLPRKKLVSTLDVPHPPPRNLYRISRGHGRAGLEKAPTTDQSTPPVTDESFWLKRAAEIVQHASYSDYVAGSSLTEIARSGTQESHLARQESPEDATEGLIDPECPKALLSPKDGEASTRAKHSICDDSASSGHEHPLSSIPETLHVYDEEGQLLFPKLEDNADEYAPQAIPSGPDQPVYLRSALNRLLRMRIPDHLLMEDELPSPRNHPRIEPTSNGSRPDVLEPQDRGFGKIARGSRAFEAIDTCWTEFIREYQSQCEAQSSSEARQLMASNLEFITELRSRVRESWAMVAEASLPIDSTSGGVGP</sequence>
<feature type="region of interest" description="Disordered" evidence="1">
    <location>
        <begin position="155"/>
        <end position="213"/>
    </location>
</feature>
<feature type="region of interest" description="Disordered" evidence="1">
    <location>
        <begin position="274"/>
        <end position="300"/>
    </location>
</feature>